<protein>
    <recommendedName>
        <fullName evidence="2 9">GTPase Der</fullName>
    </recommendedName>
    <alternativeName>
        <fullName evidence="7 9">GTP-binding protein EngA</fullName>
    </alternativeName>
</protein>
<dbReference type="CDD" id="cd01895">
    <property type="entry name" value="EngA2"/>
    <property type="match status" value="1"/>
</dbReference>
<dbReference type="RefSeq" id="WP_158050248.1">
    <property type="nucleotide sequence ID" value="NZ_DBEYOF010000021.1"/>
</dbReference>
<dbReference type="InterPro" id="IPR015946">
    <property type="entry name" value="KH_dom-like_a/b"/>
</dbReference>
<comment type="similarity">
    <text evidence="1 9 10 11">Belongs to the TRAFAC class TrmE-Era-EngA-EngB-Septin-like GTPase superfamily. EngA (Der) GTPase family.</text>
</comment>
<dbReference type="FunFam" id="3.30.300.20:FF:000004">
    <property type="entry name" value="GTPase Der"/>
    <property type="match status" value="1"/>
</dbReference>
<dbReference type="GO" id="GO:0005525">
    <property type="term" value="F:GTP binding"/>
    <property type="evidence" value="ECO:0007669"/>
    <property type="project" value="UniProtKB-UniRule"/>
</dbReference>
<dbReference type="Proteomes" id="UP000468668">
    <property type="component" value="Unassembled WGS sequence"/>
</dbReference>
<dbReference type="PANTHER" id="PTHR43834">
    <property type="entry name" value="GTPASE DER"/>
    <property type="match status" value="1"/>
</dbReference>
<dbReference type="PIRSF" id="PIRSF006485">
    <property type="entry name" value="GTP-binding_EngA"/>
    <property type="match status" value="1"/>
</dbReference>
<evidence type="ECO:0000256" key="1">
    <source>
        <dbReference type="ARBA" id="ARBA00008279"/>
    </source>
</evidence>
<keyword evidence="5 9" id="KW-0547">Nucleotide-binding</keyword>
<proteinExistence type="inferred from homology"/>
<evidence type="ECO:0000256" key="8">
    <source>
        <dbReference type="ARBA" id="ARBA00053470"/>
    </source>
</evidence>
<dbReference type="Gene3D" id="3.40.50.300">
    <property type="entry name" value="P-loop containing nucleotide triphosphate hydrolases"/>
    <property type="match status" value="2"/>
</dbReference>
<dbReference type="InterPro" id="IPR005225">
    <property type="entry name" value="Small_GTP-bd"/>
</dbReference>
<dbReference type="CDD" id="cd01894">
    <property type="entry name" value="EngA1"/>
    <property type="match status" value="1"/>
</dbReference>
<name>A0A6N6NLS4_9ACTN</name>
<dbReference type="AlphaFoldDB" id="A0A6N6NLS4"/>
<evidence type="ECO:0000259" key="12">
    <source>
        <dbReference type="PROSITE" id="PS51712"/>
    </source>
</evidence>
<dbReference type="GO" id="GO:0042254">
    <property type="term" value="P:ribosome biogenesis"/>
    <property type="evidence" value="ECO:0007669"/>
    <property type="project" value="UniProtKB-KW"/>
</dbReference>
<dbReference type="InterPro" id="IPR016484">
    <property type="entry name" value="GTPase_Der"/>
</dbReference>
<feature type="domain" description="EngA-type G" evidence="12">
    <location>
        <begin position="181"/>
        <end position="355"/>
    </location>
</feature>
<keyword evidence="14" id="KW-1185">Reference proteome</keyword>
<evidence type="ECO:0000256" key="11">
    <source>
        <dbReference type="RuleBase" id="RU004481"/>
    </source>
</evidence>
<dbReference type="HAMAP" id="MF_00195">
    <property type="entry name" value="GTPase_Der"/>
    <property type="match status" value="1"/>
</dbReference>
<feature type="binding site" evidence="9">
    <location>
        <begin position="10"/>
        <end position="17"/>
    </location>
    <ligand>
        <name>GTP</name>
        <dbReference type="ChEBI" id="CHEBI:37565"/>
        <label>1</label>
    </ligand>
</feature>
<reference evidence="13 14" key="1">
    <citation type="submission" date="2019-09" db="EMBL/GenBank/DDBJ databases">
        <title>Whole genome shotgun sequencing (WGS) of Ellagibacter isourolithinifaciens DSM 104140(T) and Adlercreutzia muris DSM 29508(T).</title>
        <authorList>
            <person name="Stoll D.A."/>
            <person name="Danylec N."/>
            <person name="Huch M."/>
        </authorList>
    </citation>
    <scope>NUCLEOTIDE SEQUENCE [LARGE SCALE GENOMIC DNA]</scope>
    <source>
        <strain evidence="13 14">DSM 104140</strain>
    </source>
</reference>
<feature type="binding site" evidence="9">
    <location>
        <begin position="57"/>
        <end position="61"/>
    </location>
    <ligand>
        <name>GTP</name>
        <dbReference type="ChEBI" id="CHEBI:37565"/>
        <label>1</label>
    </ligand>
</feature>
<sequence>MALPIVAVVGRPNVGKSTFVNRIAEADEAIVHEMRGVTRDRSYHKADWNGIEFKLIDTGGIEMGTEDQFQGSIRSQAFEATNEADVIVFIVDGKTGINADDEEVARILRKTSKPVLLAVNKLDTPNKLDELWEFYQLGLGDPFPISATHGHGTGDLLDEVVDHLRKVDCSFEDEEDDEDIINVAIIGRPNAGKSSLTNRLTNNDRSIVSDVAGTTRDAIDTVVVHDGKKYRIVDTAGLRRKSQIDEDVEYYGFVRAMRAIDRADVALLVIDGSIGLTDQDQRVAGFAAERGCAMIIVLNKWDLVEGPEAKAEVRERIEDRMTFVGYAPVVATCALTGKKVDRIWDAVDKAYAGFSQTISTNKLNSWLSSIRETGHTVSQGKAVLRMKYVTQTGTCPPHFTVFVNRPDLVTDNYERFLENRLRKTFDLEGTPIRLKFKKKD</sequence>
<dbReference type="Gene3D" id="3.30.300.20">
    <property type="match status" value="1"/>
</dbReference>
<dbReference type="Pfam" id="PF01926">
    <property type="entry name" value="MMR_HSR1"/>
    <property type="match status" value="2"/>
</dbReference>
<keyword evidence="3 9" id="KW-0690">Ribosome biogenesis</keyword>
<dbReference type="GeneID" id="98658606"/>
<comment type="function">
    <text evidence="8 9 11">GTPase that plays an essential role in the late steps of ribosome biogenesis.</text>
</comment>
<accession>A0A6N6NLS4</accession>
<dbReference type="Pfam" id="PF14714">
    <property type="entry name" value="KH_dom-like"/>
    <property type="match status" value="1"/>
</dbReference>
<feature type="binding site" evidence="9">
    <location>
        <begin position="234"/>
        <end position="238"/>
    </location>
    <ligand>
        <name>GTP</name>
        <dbReference type="ChEBI" id="CHEBI:37565"/>
        <label>2</label>
    </ligand>
</feature>
<dbReference type="InterPro" id="IPR031166">
    <property type="entry name" value="G_ENGA"/>
</dbReference>
<evidence type="ECO:0000313" key="14">
    <source>
        <dbReference type="Proteomes" id="UP000468668"/>
    </source>
</evidence>
<dbReference type="InterPro" id="IPR006073">
    <property type="entry name" value="GTP-bd"/>
</dbReference>
<evidence type="ECO:0000313" key="13">
    <source>
        <dbReference type="EMBL" id="KAB1636981.1"/>
    </source>
</evidence>
<organism evidence="13 14">
    <name type="scientific">Ellagibacter isourolithinifaciens</name>
    <dbReference type="NCBI Taxonomy" id="2137581"/>
    <lineage>
        <taxon>Bacteria</taxon>
        <taxon>Bacillati</taxon>
        <taxon>Actinomycetota</taxon>
        <taxon>Coriobacteriia</taxon>
        <taxon>Eggerthellales</taxon>
        <taxon>Eggerthellaceae</taxon>
        <taxon>Ellagibacter</taxon>
    </lineage>
</organism>
<dbReference type="NCBIfam" id="TIGR03594">
    <property type="entry name" value="GTPase_EngA"/>
    <property type="match status" value="1"/>
</dbReference>
<dbReference type="FunFam" id="3.40.50.300:FF:000040">
    <property type="entry name" value="GTPase Der"/>
    <property type="match status" value="1"/>
</dbReference>
<evidence type="ECO:0000256" key="3">
    <source>
        <dbReference type="ARBA" id="ARBA00022517"/>
    </source>
</evidence>
<dbReference type="FunFam" id="3.40.50.300:FF:000057">
    <property type="entry name" value="GTPase Der"/>
    <property type="match status" value="1"/>
</dbReference>
<dbReference type="PRINTS" id="PR00326">
    <property type="entry name" value="GTP1OBG"/>
</dbReference>
<evidence type="ECO:0000256" key="7">
    <source>
        <dbReference type="ARBA" id="ARBA00032345"/>
    </source>
</evidence>
<keyword evidence="6 9" id="KW-0342">GTP-binding</keyword>
<dbReference type="PROSITE" id="PS51712">
    <property type="entry name" value="G_ENGA"/>
    <property type="match status" value="2"/>
</dbReference>
<evidence type="ECO:0000256" key="6">
    <source>
        <dbReference type="ARBA" id="ARBA00023134"/>
    </source>
</evidence>
<dbReference type="InterPro" id="IPR027417">
    <property type="entry name" value="P-loop_NTPase"/>
</dbReference>
<comment type="caution">
    <text evidence="13">The sequence shown here is derived from an EMBL/GenBank/DDBJ whole genome shotgun (WGS) entry which is preliminary data.</text>
</comment>
<evidence type="ECO:0000256" key="2">
    <source>
        <dbReference type="ARBA" id="ARBA00020953"/>
    </source>
</evidence>
<feature type="binding site" evidence="9">
    <location>
        <begin position="299"/>
        <end position="302"/>
    </location>
    <ligand>
        <name>GTP</name>
        <dbReference type="ChEBI" id="CHEBI:37565"/>
        <label>2</label>
    </ligand>
</feature>
<gene>
    <name evidence="9" type="primary">der</name>
    <name evidence="13" type="ORF">F8C90_09300</name>
</gene>
<dbReference type="NCBIfam" id="TIGR00231">
    <property type="entry name" value="small_GTP"/>
    <property type="match status" value="2"/>
</dbReference>
<dbReference type="EMBL" id="WAJR01000030">
    <property type="protein sequence ID" value="KAB1636981.1"/>
    <property type="molecule type" value="Genomic_DNA"/>
</dbReference>
<feature type="domain" description="EngA-type G" evidence="12">
    <location>
        <begin position="4"/>
        <end position="168"/>
    </location>
</feature>
<dbReference type="SUPFAM" id="SSF52540">
    <property type="entry name" value="P-loop containing nucleoside triphosphate hydrolases"/>
    <property type="match status" value="2"/>
</dbReference>
<dbReference type="OrthoDB" id="9805918at2"/>
<feature type="binding site" evidence="9">
    <location>
        <begin position="120"/>
        <end position="123"/>
    </location>
    <ligand>
        <name>GTP</name>
        <dbReference type="ChEBI" id="CHEBI:37565"/>
        <label>1</label>
    </ligand>
</feature>
<comment type="subunit">
    <text evidence="9">Associates with the 50S ribosomal subunit.</text>
</comment>
<keyword evidence="4 11" id="KW-0677">Repeat</keyword>
<dbReference type="InterPro" id="IPR032859">
    <property type="entry name" value="KH_dom-like"/>
</dbReference>
<evidence type="ECO:0000256" key="9">
    <source>
        <dbReference type="HAMAP-Rule" id="MF_00195"/>
    </source>
</evidence>
<dbReference type="GO" id="GO:0043022">
    <property type="term" value="F:ribosome binding"/>
    <property type="evidence" value="ECO:0007669"/>
    <property type="project" value="TreeGrafter"/>
</dbReference>
<evidence type="ECO:0000256" key="5">
    <source>
        <dbReference type="ARBA" id="ARBA00022741"/>
    </source>
</evidence>
<dbReference type="PANTHER" id="PTHR43834:SF6">
    <property type="entry name" value="GTPASE DER"/>
    <property type="match status" value="1"/>
</dbReference>
<evidence type="ECO:0000256" key="10">
    <source>
        <dbReference type="PROSITE-ProRule" id="PRU01049"/>
    </source>
</evidence>
<feature type="binding site" evidence="9">
    <location>
        <begin position="187"/>
        <end position="194"/>
    </location>
    <ligand>
        <name>GTP</name>
        <dbReference type="ChEBI" id="CHEBI:37565"/>
        <label>2</label>
    </ligand>
</feature>
<evidence type="ECO:0000256" key="4">
    <source>
        <dbReference type="ARBA" id="ARBA00022737"/>
    </source>
</evidence>